<name>A0A375A746_9GAMM</name>
<proteinExistence type="predicted"/>
<dbReference type="GO" id="GO:0003852">
    <property type="term" value="F:2-isopropylmalate synthase activity"/>
    <property type="evidence" value="ECO:0007669"/>
    <property type="project" value="TreeGrafter"/>
</dbReference>
<dbReference type="PROSITE" id="PS50991">
    <property type="entry name" value="PYR_CT"/>
    <property type="match status" value="1"/>
</dbReference>
<keyword evidence="3" id="KW-0456">Lyase</keyword>
<evidence type="ECO:0000313" key="4">
    <source>
        <dbReference type="Proteomes" id="UP000294820"/>
    </source>
</evidence>
<reference evidence="3 4" key="1">
    <citation type="submission" date="2016-09" db="EMBL/GenBank/DDBJ databases">
        <authorList>
            <person name="Reverchon S."/>
            <person name="Nasser W."/>
            <person name="Leonard S."/>
            <person name="Brochier C."/>
            <person name="Duprey A."/>
        </authorList>
    </citation>
    <scope>NUCLEOTIDE SEQUENCE [LARGE SCALE GENOMIC DNA]</scope>
    <source>
        <strain evidence="3 4">174/2</strain>
    </source>
</reference>
<dbReference type="InterPro" id="IPR013785">
    <property type="entry name" value="Aldolase_TIM"/>
</dbReference>
<dbReference type="AlphaFoldDB" id="A0A375A746"/>
<protein>
    <submittedName>
        <fullName evidence="3">4-hydroxy-2-oxovalerate aldolase</fullName>
        <ecNumber evidence="3">4.1.3.39</ecNumber>
    </submittedName>
</protein>
<dbReference type="Gene3D" id="3.20.20.70">
    <property type="entry name" value="Aldolase class I"/>
    <property type="match status" value="1"/>
</dbReference>
<evidence type="ECO:0000256" key="1">
    <source>
        <dbReference type="ARBA" id="ARBA00023211"/>
    </source>
</evidence>
<organism evidence="3 4">
    <name type="scientific">Dickeya aquatica</name>
    <dbReference type="NCBI Taxonomy" id="1401087"/>
    <lineage>
        <taxon>Bacteria</taxon>
        <taxon>Pseudomonadati</taxon>
        <taxon>Pseudomonadota</taxon>
        <taxon>Gammaproteobacteria</taxon>
        <taxon>Enterobacterales</taxon>
        <taxon>Pectobacteriaceae</taxon>
        <taxon>Dickeya</taxon>
    </lineage>
</organism>
<dbReference type="GO" id="GO:0009098">
    <property type="term" value="P:L-leucine biosynthetic process"/>
    <property type="evidence" value="ECO:0007669"/>
    <property type="project" value="TreeGrafter"/>
</dbReference>
<dbReference type="KEGG" id="daq:DAQ1742_00820"/>
<dbReference type="SUPFAM" id="SSF51569">
    <property type="entry name" value="Aldolase"/>
    <property type="match status" value="1"/>
</dbReference>
<dbReference type="EC" id="4.1.3.39" evidence="3"/>
<sequence>MIAEHNVILLDCTFRDGGYYTNWNFDEELVNIYSPAIVEANVDIMEAGYISIDATGCGRFKIQNVSDFNFLPVIPGKSWAAMIDSKALLCRDNWQDITRDILKKPARPVIDVIRIASHFNQLEQVDRLCEIISSLGYRVVLNLMQIDLASESELATVFDKISKINCAETVYLADSFGSMIPHRVTELITRLKKSTSANIGFHAHNNMGLALVNSLTAIQAGANWIDATFAGMGRGAGNAATEELSELLKKTGDETPAVDILLNRHMNVLKTTYNWGGDVLYRRAGKKKIHPTYVQSLKDADLPVERVYSLLEKIPESSRSTFNNTLLKALIHES</sequence>
<feature type="domain" description="Pyruvate carboxyltransferase" evidence="2">
    <location>
        <begin position="7"/>
        <end position="266"/>
    </location>
</feature>
<dbReference type="EMBL" id="LT615367">
    <property type="protein sequence ID" value="SLM61884.1"/>
    <property type="molecule type" value="Genomic_DNA"/>
</dbReference>
<evidence type="ECO:0000259" key="2">
    <source>
        <dbReference type="PROSITE" id="PS50991"/>
    </source>
</evidence>
<dbReference type="PANTHER" id="PTHR10277">
    <property type="entry name" value="HOMOCITRATE SYNTHASE-RELATED"/>
    <property type="match status" value="1"/>
</dbReference>
<keyword evidence="1" id="KW-0464">Manganese</keyword>
<dbReference type="InterPro" id="IPR000891">
    <property type="entry name" value="PYR_CT"/>
</dbReference>
<dbReference type="Proteomes" id="UP000294820">
    <property type="component" value="Chromosome 1"/>
</dbReference>
<keyword evidence="4" id="KW-1185">Reference proteome</keyword>
<dbReference type="Pfam" id="PF00682">
    <property type="entry name" value="HMGL-like"/>
    <property type="match status" value="1"/>
</dbReference>
<accession>A0A375A746</accession>
<gene>
    <name evidence="3" type="ORF">DAQ1742_00820</name>
</gene>
<dbReference type="RefSeq" id="WP_035339987.1">
    <property type="nucleotide sequence ID" value="NZ_LT615367.1"/>
</dbReference>
<dbReference type="InterPro" id="IPR050073">
    <property type="entry name" value="2-IPM_HCS-like"/>
</dbReference>
<dbReference type="GO" id="GO:0008701">
    <property type="term" value="F:4-hydroxy-2-oxovalerate aldolase activity"/>
    <property type="evidence" value="ECO:0007669"/>
    <property type="project" value="UniProtKB-EC"/>
</dbReference>
<dbReference type="PANTHER" id="PTHR10277:SF9">
    <property type="entry name" value="2-ISOPROPYLMALATE SYNTHASE 1, CHLOROPLASTIC-RELATED"/>
    <property type="match status" value="1"/>
</dbReference>
<evidence type="ECO:0000313" key="3">
    <source>
        <dbReference type="EMBL" id="SLM61884.1"/>
    </source>
</evidence>